<feature type="compositionally biased region" description="Gly residues" evidence="1">
    <location>
        <begin position="61"/>
        <end position="71"/>
    </location>
</feature>
<feature type="compositionally biased region" description="Polar residues" evidence="1">
    <location>
        <begin position="76"/>
        <end position="89"/>
    </location>
</feature>
<evidence type="ECO:0000256" key="1">
    <source>
        <dbReference type="SAM" id="MobiDB-lite"/>
    </source>
</evidence>
<proteinExistence type="predicted"/>
<accession>A0A097CT45</accession>
<organism evidence="2">
    <name type="scientific">Verrucosispora sp. MS100047</name>
    <dbReference type="NCBI Taxonomy" id="1410949"/>
    <lineage>
        <taxon>Bacteria</taxon>
        <taxon>Bacillati</taxon>
        <taxon>Actinomycetota</taxon>
        <taxon>Actinomycetes</taxon>
        <taxon>Micromonosporales</taxon>
        <taxon>Micromonosporaceae</taxon>
        <taxon>Micromonospora</taxon>
    </lineage>
</organism>
<dbReference type="AlphaFoldDB" id="A0A097CT45"/>
<reference evidence="2" key="1">
    <citation type="submission" date="2013-11" db="EMBL/GenBank/DDBJ databases">
        <title>New antitubercular compounds from marine-derived Verrucosispora sp. MS100047.</title>
        <authorList>
            <person name="Huang P."/>
            <person name="Xie F."/>
            <person name="Wang Q."/>
            <person name="Wang J."/>
            <person name="Wang Q."/>
            <person name="Abdel-Mageed W.M."/>
            <person name="Liu M."/>
            <person name="Han J."/>
            <person name="Song F."/>
            <person name="Dai H."/>
            <person name="Liu X."/>
            <person name="Zhang L."/>
        </authorList>
    </citation>
    <scope>NUCLEOTIDE SEQUENCE</scope>
    <source>
        <strain evidence="2">MS100047</strain>
    </source>
</reference>
<name>A0A097CT45_9ACTN</name>
<gene>
    <name evidence="2" type="ORF">VASRM7_567</name>
</gene>
<feature type="region of interest" description="Disordered" evidence="1">
    <location>
        <begin position="49"/>
        <end position="89"/>
    </location>
</feature>
<sequence>MTGLLRRVRSHHDLARHAARSGTSLIMLAPPGPSRRYPTGSLAAAITGAGSGSRLRSGQFGHSGGRSGYSEGGMASTPSGQNCFPQSTT</sequence>
<evidence type="ECO:0000313" key="2">
    <source>
        <dbReference type="EMBL" id="AIS85809.1"/>
    </source>
</evidence>
<dbReference type="EMBL" id="KF826691">
    <property type="protein sequence ID" value="AIS85809.1"/>
    <property type="molecule type" value="Genomic_DNA"/>
</dbReference>
<protein>
    <submittedName>
        <fullName evidence="2">Uncharacterized protein</fullName>
    </submittedName>
</protein>